<dbReference type="InterPro" id="IPR000276">
    <property type="entry name" value="GPCR_Rhodpsn"/>
</dbReference>
<comment type="subcellular location">
    <subcellularLocation>
        <location evidence="1">Membrane</location>
        <topology evidence="1">Multi-pass membrane protein</topology>
    </subcellularLocation>
</comment>
<evidence type="ECO:0000256" key="2">
    <source>
        <dbReference type="ARBA" id="ARBA00022692"/>
    </source>
</evidence>
<feature type="compositionally biased region" description="Polar residues" evidence="10">
    <location>
        <begin position="333"/>
        <end position="342"/>
    </location>
</feature>
<evidence type="ECO:0000256" key="4">
    <source>
        <dbReference type="ARBA" id="ARBA00023040"/>
    </source>
</evidence>
<evidence type="ECO:0000256" key="10">
    <source>
        <dbReference type="SAM" id="MobiDB-lite"/>
    </source>
</evidence>
<evidence type="ECO:0000259" key="12">
    <source>
        <dbReference type="PROSITE" id="PS50262"/>
    </source>
</evidence>
<dbReference type="Gene3D" id="1.20.1070.10">
    <property type="entry name" value="Rhodopsin 7-helix transmembrane proteins"/>
    <property type="match status" value="1"/>
</dbReference>
<feature type="transmembrane region" description="Helical" evidence="11">
    <location>
        <begin position="87"/>
        <end position="109"/>
    </location>
</feature>
<dbReference type="Proteomes" id="UP001623349">
    <property type="component" value="Unassembled WGS sequence"/>
</dbReference>
<organism evidence="13 14">
    <name type="scientific">Apodemus speciosus</name>
    <name type="common">Large Japanese field mouse</name>
    <dbReference type="NCBI Taxonomy" id="105296"/>
    <lineage>
        <taxon>Eukaryota</taxon>
        <taxon>Metazoa</taxon>
        <taxon>Chordata</taxon>
        <taxon>Craniata</taxon>
        <taxon>Vertebrata</taxon>
        <taxon>Euteleostomi</taxon>
        <taxon>Mammalia</taxon>
        <taxon>Eutheria</taxon>
        <taxon>Euarchontoglires</taxon>
        <taxon>Glires</taxon>
        <taxon>Rodentia</taxon>
        <taxon>Myomorpha</taxon>
        <taxon>Muroidea</taxon>
        <taxon>Muridae</taxon>
        <taxon>Murinae</taxon>
        <taxon>Apodemus</taxon>
    </lineage>
</organism>
<evidence type="ECO:0000256" key="9">
    <source>
        <dbReference type="RuleBase" id="RU000688"/>
    </source>
</evidence>
<dbReference type="Pfam" id="PF00001">
    <property type="entry name" value="7tm_1"/>
    <property type="match status" value="1"/>
</dbReference>
<dbReference type="EMBL" id="BAAFST010000007">
    <property type="protein sequence ID" value="GAB1292008.1"/>
    <property type="molecule type" value="Genomic_DNA"/>
</dbReference>
<dbReference type="InterPro" id="IPR000826">
    <property type="entry name" value="Formyl_rcpt-rel"/>
</dbReference>
<keyword evidence="5 11" id="KW-0472">Membrane</keyword>
<evidence type="ECO:0000256" key="3">
    <source>
        <dbReference type="ARBA" id="ARBA00022989"/>
    </source>
</evidence>
<feature type="transmembrane region" description="Helical" evidence="11">
    <location>
        <begin position="229"/>
        <end position="248"/>
    </location>
</feature>
<reference evidence="13 14" key="1">
    <citation type="submission" date="2024-08" db="EMBL/GenBank/DDBJ databases">
        <title>The draft genome of Apodemus speciosus.</title>
        <authorList>
            <person name="Nabeshima K."/>
            <person name="Suzuki S."/>
            <person name="Onuma M."/>
        </authorList>
    </citation>
    <scope>NUCLEOTIDE SEQUENCE [LARGE SCALE GENOMIC DNA]</scope>
    <source>
        <strain evidence="13">IB14-021</strain>
    </source>
</reference>
<evidence type="ECO:0000313" key="14">
    <source>
        <dbReference type="Proteomes" id="UP001623349"/>
    </source>
</evidence>
<protein>
    <submittedName>
        <fullName evidence="13">Formyl peptide receptor 2</fullName>
    </submittedName>
</protein>
<keyword evidence="3 11" id="KW-1133">Transmembrane helix</keyword>
<evidence type="ECO:0000256" key="8">
    <source>
        <dbReference type="ARBA" id="ARBA00025736"/>
    </source>
</evidence>
<dbReference type="PANTHER" id="PTHR24225:SF27">
    <property type="entry name" value="G-PROTEIN COUPLED RECEPTOR 32-RELATED"/>
    <property type="match status" value="1"/>
</dbReference>
<keyword evidence="6 9" id="KW-0675">Receptor</keyword>
<feature type="transmembrane region" description="Helical" evidence="11">
    <location>
        <begin position="17"/>
        <end position="40"/>
    </location>
</feature>
<dbReference type="PROSITE" id="PS00237">
    <property type="entry name" value="G_PROTEIN_RECEP_F1_1"/>
    <property type="match status" value="1"/>
</dbReference>
<evidence type="ECO:0000256" key="6">
    <source>
        <dbReference type="ARBA" id="ARBA00023170"/>
    </source>
</evidence>
<gene>
    <name evidence="13" type="ORF">APTSU1_000723900</name>
</gene>
<proteinExistence type="inferred from homology"/>
<evidence type="ECO:0000256" key="5">
    <source>
        <dbReference type="ARBA" id="ARBA00023136"/>
    </source>
</evidence>
<comment type="similarity">
    <text evidence="8">Belongs to the chemokine-like receptor (CMKLR) family.</text>
</comment>
<feature type="transmembrane region" description="Helical" evidence="11">
    <location>
        <begin position="130"/>
        <end position="149"/>
    </location>
</feature>
<name>A0ABQ0EYA1_APOSI</name>
<dbReference type="PRINTS" id="PR00526">
    <property type="entry name" value="FMETLEUPHER"/>
</dbReference>
<evidence type="ECO:0000256" key="1">
    <source>
        <dbReference type="ARBA" id="ARBA00004141"/>
    </source>
</evidence>
<evidence type="ECO:0000256" key="11">
    <source>
        <dbReference type="SAM" id="Phobius"/>
    </source>
</evidence>
<dbReference type="PROSITE" id="PS50262">
    <property type="entry name" value="G_PROTEIN_RECEP_F1_2"/>
    <property type="match status" value="1"/>
</dbReference>
<keyword evidence="4 9" id="KW-0297">G-protein coupled receptor</keyword>
<feature type="region of interest" description="Disordered" evidence="10">
    <location>
        <begin position="322"/>
        <end position="342"/>
    </location>
</feature>
<dbReference type="PANTHER" id="PTHR24225">
    <property type="entry name" value="CHEMOTACTIC RECEPTOR"/>
    <property type="match status" value="1"/>
</dbReference>
<evidence type="ECO:0000256" key="7">
    <source>
        <dbReference type="ARBA" id="ARBA00023224"/>
    </source>
</evidence>
<comment type="similarity">
    <text evidence="9">Belongs to the G-protein coupled receptor 1 family.</text>
</comment>
<keyword evidence="14" id="KW-1185">Reference proteome</keyword>
<comment type="caution">
    <text evidence="13">The sequence shown here is derived from an EMBL/GenBank/DDBJ whole genome shotgun (WGS) entry which is preliminary data.</text>
</comment>
<feature type="transmembrane region" description="Helical" evidence="11">
    <location>
        <begin position="268"/>
        <end position="291"/>
    </location>
</feature>
<sequence>MADLKCQPVEVGYLRQLAVTVLSVSCVAGVLGNGLVLWMAVFRMPRTVTMVWFFNLALADFTVLLSVPISIYIIVHGWWPSPNLVCKLYMAFLVLTFFVSIYLLVLISVDRCILVLYPVWARNHRTVQRATWLSIAVWLLAAAACSPYLKYRTAGKLHGCEYCYFDFSSDKESGQDRSATVARRQAAIAITHFLLGFLVPLTVISICAHCIRSRLRMESTVHARQSKRLLVVVVSAFFIFWFPFNMVLLVKAALLTSPQQPHYPTMELISWAAFALGCLNSCLNPFLYVFLGRDFQQKILQSLSSALPRVFGEEGFISHPVPEANTPAEGGNLTVQTRSPPS</sequence>
<keyword evidence="7 9" id="KW-0807">Transducer</keyword>
<evidence type="ECO:0000313" key="13">
    <source>
        <dbReference type="EMBL" id="GAB1292008.1"/>
    </source>
</evidence>
<dbReference type="PROSITE" id="PS51257">
    <property type="entry name" value="PROKAR_LIPOPROTEIN"/>
    <property type="match status" value="1"/>
</dbReference>
<dbReference type="InterPro" id="IPR017452">
    <property type="entry name" value="GPCR_Rhodpsn_7TM"/>
</dbReference>
<dbReference type="PRINTS" id="PR00237">
    <property type="entry name" value="GPCRRHODOPSN"/>
</dbReference>
<feature type="domain" description="G-protein coupled receptors family 1 profile" evidence="12">
    <location>
        <begin position="32"/>
        <end position="288"/>
    </location>
</feature>
<keyword evidence="2 9" id="KW-0812">Transmembrane</keyword>
<dbReference type="SUPFAM" id="SSF81321">
    <property type="entry name" value="Family A G protein-coupled receptor-like"/>
    <property type="match status" value="1"/>
</dbReference>
<feature type="transmembrane region" description="Helical" evidence="11">
    <location>
        <begin position="52"/>
        <end position="75"/>
    </location>
</feature>
<accession>A0ABQ0EYA1</accession>
<feature type="transmembrane region" description="Helical" evidence="11">
    <location>
        <begin position="186"/>
        <end position="208"/>
    </location>
</feature>